<dbReference type="PANTHER" id="PTHR12428:SF65">
    <property type="entry name" value="CYTOCHROME C OXIDASE ASSEMBLY PROTEIN COX18, MITOCHONDRIAL"/>
    <property type="match status" value="1"/>
</dbReference>
<dbReference type="AlphaFoldDB" id="V6DG48"/>
<keyword evidence="6 13" id="KW-0812">Transmembrane</keyword>
<organism evidence="17 18">
    <name type="scientific">Candidatus Babela massiliensis</name>
    <dbReference type="NCBI Taxonomy" id="673862"/>
    <lineage>
        <taxon>Bacteria</taxon>
        <taxon>Candidatus Babelota</taxon>
        <taxon>Candidatus Babeliae</taxon>
        <taxon>Candidatus Babeliales</taxon>
        <taxon>Candidatus Babeliaceae</taxon>
        <taxon>Candidatus Babela</taxon>
    </lineage>
</organism>
<dbReference type="GO" id="GO:0051205">
    <property type="term" value="P:protein insertion into membrane"/>
    <property type="evidence" value="ECO:0007669"/>
    <property type="project" value="TreeGrafter"/>
</dbReference>
<dbReference type="InterPro" id="IPR028053">
    <property type="entry name" value="Membr_insert_YidC_N"/>
</dbReference>
<dbReference type="Pfam" id="PF14849">
    <property type="entry name" value="YidC_periplas"/>
    <property type="match status" value="1"/>
</dbReference>
<evidence type="ECO:0000256" key="14">
    <source>
        <dbReference type="SAM" id="Phobius"/>
    </source>
</evidence>
<evidence type="ECO:0000256" key="1">
    <source>
        <dbReference type="ARBA" id="ARBA00004651"/>
    </source>
</evidence>
<keyword evidence="7" id="KW-0653">Protein transport</keyword>
<feature type="domain" description="Membrane insertase YidC N-terminal" evidence="16">
    <location>
        <begin position="210"/>
        <end position="327"/>
    </location>
</feature>
<evidence type="ECO:0000259" key="16">
    <source>
        <dbReference type="Pfam" id="PF14849"/>
    </source>
</evidence>
<dbReference type="CDD" id="cd20070">
    <property type="entry name" value="5TM_YidC_Alb3"/>
    <property type="match status" value="1"/>
</dbReference>
<dbReference type="NCBIfam" id="TIGR03592">
    <property type="entry name" value="yidC_oxa1_cterm"/>
    <property type="match status" value="1"/>
</dbReference>
<evidence type="ECO:0000256" key="8">
    <source>
        <dbReference type="ARBA" id="ARBA00022989"/>
    </source>
</evidence>
<keyword evidence="10" id="KW-0143">Chaperone</keyword>
<evidence type="ECO:0000256" key="4">
    <source>
        <dbReference type="ARBA" id="ARBA00022448"/>
    </source>
</evidence>
<dbReference type="PATRIC" id="fig|673862.3.peg.410"/>
<keyword evidence="8 14" id="KW-1133">Transmembrane helix</keyword>
<evidence type="ECO:0000256" key="10">
    <source>
        <dbReference type="ARBA" id="ARBA00023186"/>
    </source>
</evidence>
<dbReference type="InterPro" id="IPR028055">
    <property type="entry name" value="YidC/Oxa/ALB_C"/>
</dbReference>
<dbReference type="GO" id="GO:0032977">
    <property type="term" value="F:membrane insertase activity"/>
    <property type="evidence" value="ECO:0007669"/>
    <property type="project" value="InterPro"/>
</dbReference>
<dbReference type="NCBIfam" id="TIGR03593">
    <property type="entry name" value="yidC_nterm"/>
    <property type="match status" value="1"/>
</dbReference>
<name>V6DG48_9BACT</name>
<dbReference type="EMBL" id="HG793133">
    <property type="protein sequence ID" value="CDK30524.1"/>
    <property type="molecule type" value="Genomic_DNA"/>
</dbReference>
<evidence type="ECO:0000313" key="18">
    <source>
        <dbReference type="Proteomes" id="UP000018769"/>
    </source>
</evidence>
<evidence type="ECO:0000259" key="15">
    <source>
        <dbReference type="Pfam" id="PF02096"/>
    </source>
</evidence>
<gene>
    <name evidence="17" type="primary">yidC</name>
    <name evidence="17" type="ORF">BABL1_gene_495</name>
</gene>
<keyword evidence="5" id="KW-1003">Cell membrane</keyword>
<dbReference type="Pfam" id="PF02096">
    <property type="entry name" value="60KD_IMP"/>
    <property type="match status" value="1"/>
</dbReference>
<dbReference type="GO" id="GO:0015031">
    <property type="term" value="P:protein transport"/>
    <property type="evidence" value="ECO:0007669"/>
    <property type="project" value="UniProtKB-KW"/>
</dbReference>
<dbReference type="RefSeq" id="WP_023791787.1">
    <property type="nucleotide sequence ID" value="NC_023003.1"/>
</dbReference>
<evidence type="ECO:0000256" key="3">
    <source>
        <dbReference type="ARBA" id="ARBA00015325"/>
    </source>
</evidence>
<dbReference type="STRING" id="673862.BABL1_gene_495"/>
<dbReference type="KEGG" id="dpb:BABL1_gene_495"/>
<evidence type="ECO:0000313" key="17">
    <source>
        <dbReference type="EMBL" id="CDK30524.1"/>
    </source>
</evidence>
<dbReference type="PRINTS" id="PR00701">
    <property type="entry name" value="60KDINNERMP"/>
</dbReference>
<evidence type="ECO:0000256" key="5">
    <source>
        <dbReference type="ARBA" id="ARBA00022475"/>
    </source>
</evidence>
<feature type="transmembrane region" description="Helical" evidence="14">
    <location>
        <begin position="469"/>
        <end position="487"/>
    </location>
</feature>
<dbReference type="InterPro" id="IPR047196">
    <property type="entry name" value="YidC_ALB_C"/>
</dbReference>
<dbReference type="Gene3D" id="2.70.98.90">
    <property type="match status" value="1"/>
</dbReference>
<dbReference type="OrthoDB" id="9780552at2"/>
<feature type="domain" description="Membrane insertase YidC/Oxa/ALB C-terminal" evidence="15">
    <location>
        <begin position="339"/>
        <end position="511"/>
    </location>
</feature>
<keyword evidence="4" id="KW-0813">Transport</keyword>
<evidence type="ECO:0000256" key="7">
    <source>
        <dbReference type="ARBA" id="ARBA00022927"/>
    </source>
</evidence>
<dbReference type="InterPro" id="IPR001708">
    <property type="entry name" value="YidC/ALB3/OXA1/COX18"/>
</dbReference>
<dbReference type="eggNOG" id="COG0706">
    <property type="taxonomic scope" value="Bacteria"/>
</dbReference>
<evidence type="ECO:0000256" key="12">
    <source>
        <dbReference type="ARBA" id="ARBA00033342"/>
    </source>
</evidence>
<feature type="transmembrane region" description="Helical" evidence="14">
    <location>
        <begin position="401"/>
        <end position="420"/>
    </location>
</feature>
<evidence type="ECO:0000256" key="2">
    <source>
        <dbReference type="ARBA" id="ARBA00010527"/>
    </source>
</evidence>
<dbReference type="Proteomes" id="UP000018769">
    <property type="component" value="Chromosome I"/>
</dbReference>
<accession>V6DG48</accession>
<evidence type="ECO:0000256" key="6">
    <source>
        <dbReference type="ARBA" id="ARBA00022692"/>
    </source>
</evidence>
<keyword evidence="18" id="KW-1185">Reference proteome</keyword>
<protein>
    <recommendedName>
        <fullName evidence="3">Membrane protein insertase YidC</fullName>
    </recommendedName>
    <alternativeName>
        <fullName evidence="12">Foldase YidC</fullName>
    </alternativeName>
    <alternativeName>
        <fullName evidence="11">Membrane integrase YidC</fullName>
    </alternativeName>
</protein>
<evidence type="ECO:0000256" key="9">
    <source>
        <dbReference type="ARBA" id="ARBA00023136"/>
    </source>
</evidence>
<reference evidence="17 18" key="1">
    <citation type="journal article" date="2015" name="Biol. Direct">
        <title>Babela massiliensis, a representative of a widespread bacterial phylum with unusual adaptations to parasitism in amoebae.</title>
        <authorList>
            <person name="Pagnier I."/>
            <person name="Yutin N."/>
            <person name="Croce O."/>
            <person name="Makarova K.S."/>
            <person name="Wolf Y.I."/>
            <person name="Benamar S."/>
            <person name="Raoult D."/>
            <person name="Koonin E.V."/>
            <person name="La Scola B."/>
        </authorList>
    </citation>
    <scope>NUCLEOTIDE SEQUENCE [LARGE SCALE GENOMIC DNA]</scope>
    <source>
        <strain evidence="18">BABL1</strain>
    </source>
</reference>
<comment type="subcellular location">
    <subcellularLocation>
        <location evidence="1">Cell membrane</location>
        <topology evidence="1">Multi-pass membrane protein</topology>
    </subcellularLocation>
    <subcellularLocation>
        <location evidence="13">Membrane</location>
        <topology evidence="13">Multi-pass membrane protein</topology>
    </subcellularLocation>
</comment>
<proteinExistence type="inferred from homology"/>
<dbReference type="PANTHER" id="PTHR12428">
    <property type="entry name" value="OXA1"/>
    <property type="match status" value="1"/>
</dbReference>
<evidence type="ECO:0000256" key="11">
    <source>
        <dbReference type="ARBA" id="ARBA00033245"/>
    </source>
</evidence>
<comment type="similarity">
    <text evidence="2">Belongs to the OXA1/ALB3/YidC family. Type 1 subfamily.</text>
</comment>
<dbReference type="HOGENOM" id="CLU_527549_0_0_7"/>
<dbReference type="InterPro" id="IPR038221">
    <property type="entry name" value="YidC_periplasmic_sf"/>
</dbReference>
<dbReference type="GO" id="GO:0005886">
    <property type="term" value="C:plasma membrane"/>
    <property type="evidence" value="ECO:0007669"/>
    <property type="project" value="UniProtKB-SubCell"/>
</dbReference>
<evidence type="ECO:0000256" key="13">
    <source>
        <dbReference type="RuleBase" id="RU003945"/>
    </source>
</evidence>
<feature type="transmembrane region" description="Helical" evidence="14">
    <location>
        <begin position="339"/>
        <end position="359"/>
    </location>
</feature>
<sequence>MMKLKDFLFPVALALTVTWGLQYFFTKPENQQETCNTLNRSFVAPASQQIAEPLDLDVDFYDSKEHNLDKETEEKITKVVTSYGELDFSSNGAVIKRLAYIRKLDSKEDIIETMVPESLKERGGFLVALNGLGSTPYYYNLIDSKKENNLNILTYEAKSDVATVIKQFVINDFVPQIDMILTIEPKNNSHLRARIFLPGPLVNDADSNDINKAVFYSEGNALEKRQLKDLERFGKESPSLFGLEDHYFVNALIKDSDNFTKRAYFKIEGTNKASSIYESAYINDKKTWKLSFYCGPKELKYFSQVDNKLNDLLEYGWFSFIAKPLLYLLNFIYSIFKSYGVAIIIITILSRLFLLPFTFKGESNRRKSIEMQKKLKYIEQAYKHDPETLARERLEILKKHGVGFLGILPMFVQIPLFIGLSKVLNNAIELYKTPFLWIPDLSSKDPYYVLPVLVGLGIALQTSQTNSNAQQRLVVLLMAVVVAALSSNFSAGLALYIAVSTLLGVLQTYLQRKFKI</sequence>
<keyword evidence="9 14" id="KW-0472">Membrane</keyword>